<dbReference type="STRING" id="301302.ERS852420_00025"/>
<dbReference type="AlphaFoldDB" id="A0A0M6WCU9"/>
<proteinExistence type="predicted"/>
<dbReference type="PANTHER" id="PTHR43155:SF2">
    <property type="entry name" value="CYCLIC DI-GMP PHOSPHODIESTERASE PA4108"/>
    <property type="match status" value="1"/>
</dbReference>
<evidence type="ECO:0000313" key="1">
    <source>
        <dbReference type="EMBL" id="CRL33862.1"/>
    </source>
</evidence>
<dbReference type="EMBL" id="CVRR01000005">
    <property type="protein sequence ID" value="CRL33862.1"/>
    <property type="molecule type" value="Genomic_DNA"/>
</dbReference>
<gene>
    <name evidence="1" type="ORF">M72_03291</name>
</gene>
<sequence>MKFVRTEDLKAGMRLAKPIYNKKGVLLYERNSALTAPGIASAKNFGLIGVYILEPAEPLPPLSREDLEFEQLQTVYIFRLREVLNCITERRKLEKYPVFLEDILSHYGSLKHRVNFNQNLRSSDDFMYKHAISTAILVTMMGAHLRLPQEKLRILTTAALLYDNGYQNVPRNILEKGMNDLSSSDQDVIQLSLEKGLVPLSMYRNDFDFFPRALALMQTYVYEDHLEKLATAPDQELQEMASILRIADWFDQMTAMNSGHEPMSEIAAMQYFKKYPKKFLPVLVTALAECIHIVPKAASVDLSTGDKGIVLIENTRDFMRPVVLRLSDNQIYDLSDKNVYQEMQVTDIMKTMDNRVAMDEETLKQFVPDEKLRQLTQEFRRKLAAGKK</sequence>
<accession>A0A0M6WCU9</accession>
<evidence type="ECO:0000313" key="2">
    <source>
        <dbReference type="Proteomes" id="UP000049979"/>
    </source>
</evidence>
<organism evidence="1 2">
    <name type="scientific">Roseburia faecis</name>
    <dbReference type="NCBI Taxonomy" id="301302"/>
    <lineage>
        <taxon>Bacteria</taxon>
        <taxon>Bacillati</taxon>
        <taxon>Bacillota</taxon>
        <taxon>Clostridia</taxon>
        <taxon>Lachnospirales</taxon>
        <taxon>Lachnospiraceae</taxon>
        <taxon>Roseburia</taxon>
    </lineage>
</organism>
<dbReference type="RefSeq" id="WP_055067056.1">
    <property type="nucleotide sequence ID" value="NZ_CP173697.1"/>
</dbReference>
<dbReference type="Pfam" id="PF13487">
    <property type="entry name" value="HD_5"/>
    <property type="match status" value="1"/>
</dbReference>
<dbReference type="Gene3D" id="1.10.3210.10">
    <property type="entry name" value="Hypothetical protein af1432"/>
    <property type="match status" value="1"/>
</dbReference>
<protein>
    <submittedName>
        <fullName evidence="1">Response regulator</fullName>
    </submittedName>
</protein>
<reference evidence="2" key="1">
    <citation type="submission" date="2015-05" db="EMBL/GenBank/DDBJ databases">
        <authorList>
            <consortium name="Pathogen Informatics"/>
        </authorList>
    </citation>
    <scope>NUCLEOTIDE SEQUENCE [LARGE SCALE GENOMIC DNA]</scope>
    <source>
        <strain evidence="2">M72</strain>
    </source>
</reference>
<keyword evidence="2" id="KW-1185">Reference proteome</keyword>
<name>A0A0M6WCU9_9FIRM</name>
<dbReference type="PANTHER" id="PTHR43155">
    <property type="entry name" value="CYCLIC DI-GMP PHOSPHODIESTERASE PA4108-RELATED"/>
    <property type="match status" value="1"/>
</dbReference>
<dbReference type="Proteomes" id="UP000049979">
    <property type="component" value="Unassembled WGS sequence"/>
</dbReference>
<dbReference type="SUPFAM" id="SSF109604">
    <property type="entry name" value="HD-domain/PDEase-like"/>
    <property type="match status" value="1"/>
</dbReference>
<dbReference type="OrthoDB" id="1764966at2"/>